<dbReference type="EMBL" id="CP009815">
    <property type="protein sequence ID" value="ATZ54693.1"/>
    <property type="molecule type" value="Genomic_DNA"/>
</dbReference>
<keyword evidence="4" id="KW-1185">Reference proteome</keyword>
<feature type="domain" description="AB hydrolase-1" evidence="2">
    <location>
        <begin position="59"/>
        <end position="368"/>
    </location>
</feature>
<evidence type="ECO:0000313" key="3">
    <source>
        <dbReference type="EMBL" id="ATZ54693.1"/>
    </source>
</evidence>
<protein>
    <recommendedName>
        <fullName evidence="2">AB hydrolase-1 domain-containing protein</fullName>
    </recommendedName>
</protein>
<dbReference type="VEuPathDB" id="FungiDB:Bcin11g00410"/>
<sequence length="425" mass="47819">MHSTVFEVKEHILECQHIREYPRATSNTQEDVLHLAIKQYIPRDNPNPQPGDVTIIGAHANGYPKELYEPLWEDVHARAKANGFKIRSIWIADLAHEGASSVLNEQLLGNDPSWIDHARDLLHMVNTYRSEMPLPIIGIGHSLGANMLTNLSLMHPRLLTTLIMLDPVIQQYASTPFGTISPAQLSTFRRDLWPSRAAAEASFRKSKAYSKWDSRVLDRWCQYAIRSTPTLIYPNEPSGSTTLTTTKHQECFSFMRPSWEAFSEDGKTVIRPDLIPDLHETSPAKYPLYRPEPINTLLRLPQLRPSVLYIYGATSNVCSPPSRVEKLSMTGTGHGGSGGAKEGKVKEVVLEGIGHLVAQEATQECADALTPWIGQELKRWKREQEEYIQWTKKSLIEKQTLSEEWKKRVGGPPKRAGGESEGSKL</sequence>
<dbReference type="Pfam" id="PF12697">
    <property type="entry name" value="Abhydrolase_6"/>
    <property type="match status" value="1"/>
</dbReference>
<dbReference type="Proteomes" id="UP000001798">
    <property type="component" value="Chromosome 11"/>
</dbReference>
<gene>
    <name evidence="3" type="ORF">BCIN_11g00410</name>
</gene>
<dbReference type="GeneID" id="5432927"/>
<dbReference type="InterPro" id="IPR000073">
    <property type="entry name" value="AB_hydrolase_1"/>
</dbReference>
<feature type="compositionally biased region" description="Basic and acidic residues" evidence="1">
    <location>
        <begin position="416"/>
        <end position="425"/>
    </location>
</feature>
<reference evidence="3 4" key="3">
    <citation type="journal article" date="2017" name="Mol. Plant Pathol.">
        <title>A gapless genome sequence of the fungus Botrytis cinerea.</title>
        <authorList>
            <person name="Van Kan J.A."/>
            <person name="Stassen J.H."/>
            <person name="Mosbach A."/>
            <person name="Van Der Lee T.A."/>
            <person name="Faino L."/>
            <person name="Farmer A.D."/>
            <person name="Papasotiriou D.G."/>
            <person name="Zhou S."/>
            <person name="Seidl M.F."/>
            <person name="Cottam E."/>
            <person name="Edel D."/>
            <person name="Hahn M."/>
            <person name="Schwartz D.C."/>
            <person name="Dietrich R.A."/>
            <person name="Widdison S."/>
            <person name="Scalliet G."/>
        </authorList>
    </citation>
    <scope>NUCLEOTIDE SEQUENCE [LARGE SCALE GENOMIC DNA]</scope>
    <source>
        <strain evidence="3 4">B05.10</strain>
    </source>
</reference>
<accession>A0A384JVU0</accession>
<feature type="region of interest" description="Disordered" evidence="1">
    <location>
        <begin position="401"/>
        <end position="425"/>
    </location>
</feature>
<organism evidence="3 4">
    <name type="scientific">Botryotinia fuckeliana (strain B05.10)</name>
    <name type="common">Noble rot fungus</name>
    <name type="synonym">Botrytis cinerea</name>
    <dbReference type="NCBI Taxonomy" id="332648"/>
    <lineage>
        <taxon>Eukaryota</taxon>
        <taxon>Fungi</taxon>
        <taxon>Dikarya</taxon>
        <taxon>Ascomycota</taxon>
        <taxon>Pezizomycotina</taxon>
        <taxon>Leotiomycetes</taxon>
        <taxon>Helotiales</taxon>
        <taxon>Sclerotiniaceae</taxon>
        <taxon>Botrytis</taxon>
    </lineage>
</organism>
<dbReference type="SUPFAM" id="SSF53474">
    <property type="entry name" value="alpha/beta-Hydrolases"/>
    <property type="match status" value="1"/>
</dbReference>
<dbReference type="KEGG" id="bfu:BCIN_11g00410"/>
<reference evidence="3 4" key="2">
    <citation type="journal article" date="2012" name="Eukaryot. Cell">
        <title>Genome update of Botrytis cinerea strains B05.10 and T4.</title>
        <authorList>
            <person name="Staats M."/>
            <person name="van Kan J.A."/>
        </authorList>
    </citation>
    <scope>NUCLEOTIDE SEQUENCE [LARGE SCALE GENOMIC DNA]</scope>
    <source>
        <strain evidence="3 4">B05.10</strain>
    </source>
</reference>
<evidence type="ECO:0000259" key="2">
    <source>
        <dbReference type="Pfam" id="PF12697"/>
    </source>
</evidence>
<reference evidence="3 4" key="1">
    <citation type="journal article" date="2011" name="PLoS Genet.">
        <title>Genomic analysis of the necrotrophic fungal pathogens Sclerotinia sclerotiorum and Botrytis cinerea.</title>
        <authorList>
            <person name="Amselem J."/>
            <person name="Cuomo C.A."/>
            <person name="van Kan J.A."/>
            <person name="Viaud M."/>
            <person name="Benito E.P."/>
            <person name="Couloux A."/>
            <person name="Coutinho P.M."/>
            <person name="de Vries R.P."/>
            <person name="Dyer P.S."/>
            <person name="Fillinger S."/>
            <person name="Fournier E."/>
            <person name="Gout L."/>
            <person name="Hahn M."/>
            <person name="Kohn L."/>
            <person name="Lapalu N."/>
            <person name="Plummer K.M."/>
            <person name="Pradier J.M."/>
            <person name="Quevillon E."/>
            <person name="Sharon A."/>
            <person name="Simon A."/>
            <person name="ten Have A."/>
            <person name="Tudzynski B."/>
            <person name="Tudzynski P."/>
            <person name="Wincker P."/>
            <person name="Andrew M."/>
            <person name="Anthouard V."/>
            <person name="Beever R.E."/>
            <person name="Beffa R."/>
            <person name="Benoit I."/>
            <person name="Bouzid O."/>
            <person name="Brault B."/>
            <person name="Chen Z."/>
            <person name="Choquer M."/>
            <person name="Collemare J."/>
            <person name="Cotton P."/>
            <person name="Danchin E.G."/>
            <person name="Da Silva C."/>
            <person name="Gautier A."/>
            <person name="Giraud C."/>
            <person name="Giraud T."/>
            <person name="Gonzalez C."/>
            <person name="Grossetete S."/>
            <person name="Guldener U."/>
            <person name="Henrissat B."/>
            <person name="Howlett B.J."/>
            <person name="Kodira C."/>
            <person name="Kretschmer M."/>
            <person name="Lappartient A."/>
            <person name="Leroch M."/>
            <person name="Levis C."/>
            <person name="Mauceli E."/>
            <person name="Neuveglise C."/>
            <person name="Oeser B."/>
            <person name="Pearson M."/>
            <person name="Poulain J."/>
            <person name="Poussereau N."/>
            <person name="Quesneville H."/>
            <person name="Rascle C."/>
            <person name="Schumacher J."/>
            <person name="Segurens B."/>
            <person name="Sexton A."/>
            <person name="Silva E."/>
            <person name="Sirven C."/>
            <person name="Soanes D.M."/>
            <person name="Talbot N.J."/>
            <person name="Templeton M."/>
            <person name="Yandava C."/>
            <person name="Yarden O."/>
            <person name="Zeng Q."/>
            <person name="Rollins J.A."/>
            <person name="Lebrun M.H."/>
            <person name="Dickman M."/>
        </authorList>
    </citation>
    <scope>NUCLEOTIDE SEQUENCE [LARGE SCALE GENOMIC DNA]</scope>
    <source>
        <strain evidence="3 4">B05.10</strain>
    </source>
</reference>
<dbReference type="RefSeq" id="XP_024551570.1">
    <property type="nucleotide sequence ID" value="XM_024695776.1"/>
</dbReference>
<dbReference type="Gene3D" id="3.40.50.1820">
    <property type="entry name" value="alpha/beta hydrolase"/>
    <property type="match status" value="1"/>
</dbReference>
<dbReference type="OrthoDB" id="94039at2759"/>
<dbReference type="InterPro" id="IPR029058">
    <property type="entry name" value="AB_hydrolase_fold"/>
</dbReference>
<evidence type="ECO:0000256" key="1">
    <source>
        <dbReference type="SAM" id="MobiDB-lite"/>
    </source>
</evidence>
<evidence type="ECO:0000313" key="4">
    <source>
        <dbReference type="Proteomes" id="UP000001798"/>
    </source>
</evidence>
<name>A0A384JVU0_BOTFB</name>
<dbReference type="AlphaFoldDB" id="A0A384JVU0"/>
<proteinExistence type="predicted"/>